<dbReference type="AlphaFoldDB" id="A0A061J3N1"/>
<accession>A0A061J3N1</accession>
<dbReference type="EMBL" id="AUPL01002803">
    <property type="protein sequence ID" value="ESL09474.1"/>
    <property type="molecule type" value="Genomic_DNA"/>
</dbReference>
<evidence type="ECO:0000313" key="2">
    <source>
        <dbReference type="EMBL" id="ESL09474.1"/>
    </source>
</evidence>
<comment type="caution">
    <text evidence="2">The sequence shown here is derived from an EMBL/GenBank/DDBJ whole genome shotgun (WGS) entry which is preliminary data.</text>
</comment>
<feature type="region of interest" description="Disordered" evidence="1">
    <location>
        <begin position="72"/>
        <end position="108"/>
    </location>
</feature>
<dbReference type="OrthoDB" id="248458at2759"/>
<reference evidence="2 3" key="1">
    <citation type="submission" date="2013-07" db="EMBL/GenBank/DDBJ databases">
        <authorList>
            <person name="Stoco P.H."/>
            <person name="Wagner G."/>
            <person name="Gerber A."/>
            <person name="Zaha A."/>
            <person name="Thompson C."/>
            <person name="Bartholomeu D.C."/>
            <person name="Luckemeyer D.D."/>
            <person name="Bahia D."/>
            <person name="Loreto E."/>
            <person name="Prestes E.B."/>
            <person name="Lima F.M."/>
            <person name="Rodrigues-Luiz G."/>
            <person name="Vallejo G.A."/>
            <person name="Filho J.F."/>
            <person name="Monteiro K.M."/>
            <person name="Tyler K.M."/>
            <person name="de Almeida L.G."/>
            <person name="Ortiz M.F."/>
            <person name="Siervo M.A."/>
            <person name="de Moraes M.H."/>
            <person name="Cunha O.L."/>
            <person name="Mendonca-Neto R."/>
            <person name="Silva R."/>
            <person name="Teixeira S.M."/>
            <person name="Murta S.M."/>
            <person name="Sincero T.C."/>
            <person name="Mendes T.A."/>
            <person name="Urmenyi T.P."/>
            <person name="Silva V.G."/>
            <person name="da Rocha W.D."/>
            <person name="Andersson B."/>
            <person name="Romanha A.J."/>
            <person name="Steindel M."/>
            <person name="de Vasconcelos A.T."/>
            <person name="Grisard E.C."/>
        </authorList>
    </citation>
    <scope>NUCLEOTIDE SEQUENCE [LARGE SCALE GENOMIC DNA]</scope>
    <source>
        <strain evidence="2 3">SC58</strain>
    </source>
</reference>
<feature type="region of interest" description="Disordered" evidence="1">
    <location>
        <begin position="30"/>
        <end position="51"/>
    </location>
</feature>
<feature type="compositionally biased region" description="Basic and acidic residues" evidence="1">
    <location>
        <begin position="80"/>
        <end position="97"/>
    </location>
</feature>
<sequence>MSESPLPLAWVDAHLKRRGMLSKYAPGPTVGTGAVSSAPLDGPCGATPRSKEFAPPVEEILSAVGHHLLSRGGHQSVSLSRDRSRNTEVEDHRDPRSADSLIQSQRATPQRVASGVASFVEQQAERTGTLNGPTQACFVLHTILTACVRHALRYSRLNSCSDVASFDFPASSSAAMTKGGMEDEGTTMSKCGAVRDVVAASSQIRFSWSARVASEHLLEVMQDVAVQKGLRSLLWKVVDKEHKGILRNVATLCSNASGLLSDVGVEESEVRRLFSISEDVLAEARAFLDVFLSSSSFPTDSAAASASSLPCQRQLSLLSERHFVYTTTSARLAALLKKDMSEVKLVVQEGAKAGASVEGGLTSLNGFARQLTLLLLEMSRVRMALVVLLQFEILLRHCAAAGRQQPSDDAAAAFLPSASPASLAQELCALAAAAGSRALETQPHRRRFVTHFRVLVPTPEQRRLSDSHHVDAPYYSLKSVFAALSRAAATTAATVKPADFGGSVPPTTPSTPASGLPATVGVSEDLVENDPVMCAVMSLVPLKTGKAAGRHGATPPHTSLRPSSATGTPAPFAQTKKQRRDRAREALPTQAHGQQTDLTWHFRCCGEKLRAEFNAVDVPPCGETDVKVQLLRPSTRVPWPFLLEVALADTNLHDGVTTTPLRLSASEAFVPSLTTATVRMRYNSAWSTAASMLTALDTQHATCLQRLLAHRHNRLLTLNGCPAEKLKSVVRIAAQSVRLVVRFR</sequence>
<proteinExistence type="predicted"/>
<evidence type="ECO:0000313" key="3">
    <source>
        <dbReference type="Proteomes" id="UP000031737"/>
    </source>
</evidence>
<name>A0A061J3N1_TRYRA</name>
<dbReference type="Proteomes" id="UP000031737">
    <property type="component" value="Unassembled WGS sequence"/>
</dbReference>
<keyword evidence="3" id="KW-1185">Reference proteome</keyword>
<gene>
    <name evidence="2" type="ORF">TRSC58_02803</name>
</gene>
<feature type="compositionally biased region" description="Polar residues" evidence="1">
    <location>
        <begin position="556"/>
        <end position="567"/>
    </location>
</feature>
<evidence type="ECO:0000256" key="1">
    <source>
        <dbReference type="SAM" id="MobiDB-lite"/>
    </source>
</evidence>
<protein>
    <submittedName>
        <fullName evidence="2">Uncharacterized protein</fullName>
    </submittedName>
</protein>
<feature type="region of interest" description="Disordered" evidence="1">
    <location>
        <begin position="547"/>
        <end position="592"/>
    </location>
</feature>
<organism evidence="2 3">
    <name type="scientific">Trypanosoma rangeli SC58</name>
    <dbReference type="NCBI Taxonomy" id="429131"/>
    <lineage>
        <taxon>Eukaryota</taxon>
        <taxon>Discoba</taxon>
        <taxon>Euglenozoa</taxon>
        <taxon>Kinetoplastea</taxon>
        <taxon>Metakinetoplastina</taxon>
        <taxon>Trypanosomatida</taxon>
        <taxon>Trypanosomatidae</taxon>
        <taxon>Trypanosoma</taxon>
        <taxon>Herpetosoma</taxon>
    </lineage>
</organism>
<dbReference type="VEuPathDB" id="TriTrypDB:TRSC58_02803"/>